<feature type="region of interest" description="Disordered" evidence="1">
    <location>
        <begin position="1"/>
        <end position="74"/>
    </location>
</feature>
<feature type="compositionally biased region" description="Basic and acidic residues" evidence="1">
    <location>
        <begin position="33"/>
        <end position="56"/>
    </location>
</feature>
<name>A0AA88NNB8_TACVA</name>
<dbReference type="AlphaFoldDB" id="A0AA88NNB8"/>
<dbReference type="Proteomes" id="UP001187315">
    <property type="component" value="Unassembled WGS sequence"/>
</dbReference>
<evidence type="ECO:0000313" key="3">
    <source>
        <dbReference type="Proteomes" id="UP001187315"/>
    </source>
</evidence>
<keyword evidence="3" id="KW-1185">Reference proteome</keyword>
<gene>
    <name evidence="2" type="ORF">Q7C36_004909</name>
</gene>
<comment type="caution">
    <text evidence="2">The sequence shown here is derived from an EMBL/GenBank/DDBJ whole genome shotgun (WGS) entry which is preliminary data.</text>
</comment>
<organism evidence="2 3">
    <name type="scientific">Tachysurus vachellii</name>
    <name type="common">Darkbarbel catfish</name>
    <name type="synonym">Pelteobagrus vachellii</name>
    <dbReference type="NCBI Taxonomy" id="175792"/>
    <lineage>
        <taxon>Eukaryota</taxon>
        <taxon>Metazoa</taxon>
        <taxon>Chordata</taxon>
        <taxon>Craniata</taxon>
        <taxon>Vertebrata</taxon>
        <taxon>Euteleostomi</taxon>
        <taxon>Actinopterygii</taxon>
        <taxon>Neopterygii</taxon>
        <taxon>Teleostei</taxon>
        <taxon>Ostariophysi</taxon>
        <taxon>Siluriformes</taxon>
        <taxon>Bagridae</taxon>
        <taxon>Tachysurus</taxon>
    </lineage>
</organism>
<evidence type="ECO:0000313" key="2">
    <source>
        <dbReference type="EMBL" id="KAK2860743.1"/>
    </source>
</evidence>
<dbReference type="EMBL" id="JAVHJS010000004">
    <property type="protein sequence ID" value="KAK2860743.1"/>
    <property type="molecule type" value="Genomic_DNA"/>
</dbReference>
<evidence type="ECO:0000256" key="1">
    <source>
        <dbReference type="SAM" id="MobiDB-lite"/>
    </source>
</evidence>
<proteinExistence type="predicted"/>
<protein>
    <submittedName>
        <fullName evidence="2">Uncharacterized protein</fullName>
    </submittedName>
</protein>
<reference evidence="2" key="1">
    <citation type="submission" date="2023-08" db="EMBL/GenBank/DDBJ databases">
        <title>Pelteobagrus vachellii genome.</title>
        <authorList>
            <person name="Liu H."/>
        </authorList>
    </citation>
    <scope>NUCLEOTIDE SEQUENCE</scope>
    <source>
        <strain evidence="2">PRFRI_2022a</strain>
        <tissue evidence="2">Muscle</tissue>
    </source>
</reference>
<feature type="compositionally biased region" description="Polar residues" evidence="1">
    <location>
        <begin position="7"/>
        <end position="28"/>
    </location>
</feature>
<sequence>MLDANGDNGNDSTAPTTSNPQVKSSYLSLQDGRMGEKPGWRLREEEGENWREKGERGSSALTERPYRDISLQLS</sequence>
<accession>A0AA88NNB8</accession>